<comment type="similarity">
    <text evidence="2 7">Belongs to the DedA family.</text>
</comment>
<dbReference type="STRING" id="45070.Lnau_0143"/>
<evidence type="ECO:0000259" key="8">
    <source>
        <dbReference type="Pfam" id="PF09335"/>
    </source>
</evidence>
<dbReference type="PANTHER" id="PTHR30353">
    <property type="entry name" value="INNER MEMBRANE PROTEIN DEDA-RELATED"/>
    <property type="match status" value="1"/>
</dbReference>
<keyword evidence="10" id="KW-1185">Reference proteome</keyword>
<feature type="transmembrane region" description="Helical" evidence="7">
    <location>
        <begin position="69"/>
        <end position="92"/>
    </location>
</feature>
<dbReference type="PATRIC" id="fig|45070.6.peg.147"/>
<protein>
    <submittedName>
        <fullName evidence="9">DedA family protein</fullName>
    </submittedName>
</protein>
<evidence type="ECO:0000256" key="4">
    <source>
        <dbReference type="ARBA" id="ARBA00022692"/>
    </source>
</evidence>
<dbReference type="RefSeq" id="WP_058503231.1">
    <property type="nucleotide sequence ID" value="NZ_CAAAIF010000002.1"/>
</dbReference>
<evidence type="ECO:0000256" key="2">
    <source>
        <dbReference type="ARBA" id="ARBA00010792"/>
    </source>
</evidence>
<dbReference type="PANTHER" id="PTHR30353:SF0">
    <property type="entry name" value="TRANSMEMBRANE PROTEIN"/>
    <property type="match status" value="1"/>
</dbReference>
<dbReference type="AlphaFoldDB" id="A0A0W0X462"/>
<accession>A0A0W0X462</accession>
<dbReference type="GO" id="GO:0005886">
    <property type="term" value="C:plasma membrane"/>
    <property type="evidence" value="ECO:0007669"/>
    <property type="project" value="UniProtKB-SubCell"/>
</dbReference>
<feature type="transmembrane region" description="Helical" evidence="7">
    <location>
        <begin position="190"/>
        <end position="209"/>
    </location>
</feature>
<keyword evidence="6 7" id="KW-0472">Membrane</keyword>
<dbReference type="OrthoDB" id="9813426at2"/>
<comment type="subcellular location">
    <subcellularLocation>
        <location evidence="1 7">Cell membrane</location>
        <topology evidence="1 7">Multi-pass membrane protein</topology>
    </subcellularLocation>
</comment>
<evidence type="ECO:0000256" key="1">
    <source>
        <dbReference type="ARBA" id="ARBA00004651"/>
    </source>
</evidence>
<keyword evidence="4 7" id="KW-0812">Transmembrane</keyword>
<dbReference type="InterPro" id="IPR058127">
    <property type="entry name" value="DedA"/>
</dbReference>
<comment type="caution">
    <text evidence="9">The sequence shown here is derived from an EMBL/GenBank/DDBJ whole genome shotgun (WGS) entry which is preliminary data.</text>
</comment>
<evidence type="ECO:0000256" key="5">
    <source>
        <dbReference type="ARBA" id="ARBA00022989"/>
    </source>
</evidence>
<evidence type="ECO:0000313" key="10">
    <source>
        <dbReference type="Proteomes" id="UP000054725"/>
    </source>
</evidence>
<dbReference type="Pfam" id="PF09335">
    <property type="entry name" value="VTT_dom"/>
    <property type="match status" value="1"/>
</dbReference>
<evidence type="ECO:0000313" key="9">
    <source>
        <dbReference type="EMBL" id="KTD39376.1"/>
    </source>
</evidence>
<dbReference type="EMBL" id="LNYO01000001">
    <property type="protein sequence ID" value="KTD39376.1"/>
    <property type="molecule type" value="Genomic_DNA"/>
</dbReference>
<evidence type="ECO:0000256" key="6">
    <source>
        <dbReference type="ARBA" id="ARBA00023136"/>
    </source>
</evidence>
<gene>
    <name evidence="9" type="ORF">Lnau_0143</name>
</gene>
<dbReference type="NCBIfam" id="NF008102">
    <property type="entry name" value="PRK10847.1"/>
    <property type="match status" value="1"/>
</dbReference>
<feature type="transmembrane region" description="Helical" evidence="7">
    <location>
        <begin position="28"/>
        <end position="49"/>
    </location>
</feature>
<keyword evidence="5 7" id="KW-1133">Transmembrane helix</keyword>
<reference evidence="9 10" key="1">
    <citation type="submission" date="2015-11" db="EMBL/GenBank/DDBJ databases">
        <title>Genomic analysis of 38 Legionella species identifies large and diverse effector repertoires.</title>
        <authorList>
            <person name="Burstein D."/>
            <person name="Amaro F."/>
            <person name="Zusman T."/>
            <person name="Lifshitz Z."/>
            <person name="Cohen O."/>
            <person name="Gilbert J.A."/>
            <person name="Pupko T."/>
            <person name="Shuman H.A."/>
            <person name="Segal G."/>
        </authorList>
    </citation>
    <scope>NUCLEOTIDE SEQUENCE [LARGE SCALE GENOMIC DNA]</scope>
    <source>
        <strain evidence="9 10">ATCC 49506</strain>
    </source>
</reference>
<keyword evidence="3 7" id="KW-1003">Cell membrane</keyword>
<name>A0A0W0X462_9GAMM</name>
<dbReference type="InterPro" id="IPR032818">
    <property type="entry name" value="DedA-like"/>
</dbReference>
<evidence type="ECO:0000256" key="3">
    <source>
        <dbReference type="ARBA" id="ARBA00022475"/>
    </source>
</evidence>
<feature type="transmembrane region" description="Helical" evidence="7">
    <location>
        <begin position="158"/>
        <end position="178"/>
    </location>
</feature>
<dbReference type="Proteomes" id="UP000054725">
    <property type="component" value="Unassembled WGS sequence"/>
</dbReference>
<feature type="domain" description="VTT" evidence="8">
    <location>
        <begin position="49"/>
        <end position="176"/>
    </location>
</feature>
<evidence type="ECO:0000256" key="7">
    <source>
        <dbReference type="RuleBase" id="RU367016"/>
    </source>
</evidence>
<sequence>MDSLHQLLNFVLHIDNYLLSFVANYGTWTYLVLFLIIFCETGLVVTPFLPGDSLLFVAGSIAAQPNAPLHIFILLFLLIAASILGNQLNYFIGRKLGPRVFSAETSWLLNKKHLTETHRFYEKHGGKTIILARFIPIIRTFAPFVAGIGYMQPYQFSFYNFSSALLWIGSLLGCGYFFGSLPFIKDNFSIVIYGIIVLSISPPLIAFLYRKIASCGRRKLETEADKN</sequence>
<dbReference type="InterPro" id="IPR032816">
    <property type="entry name" value="VTT_dom"/>
</dbReference>
<proteinExistence type="inferred from homology"/>
<organism evidence="9 10">
    <name type="scientific">Legionella nautarum</name>
    <dbReference type="NCBI Taxonomy" id="45070"/>
    <lineage>
        <taxon>Bacteria</taxon>
        <taxon>Pseudomonadati</taxon>
        <taxon>Pseudomonadota</taxon>
        <taxon>Gammaproteobacteria</taxon>
        <taxon>Legionellales</taxon>
        <taxon>Legionellaceae</taxon>
        <taxon>Legionella</taxon>
    </lineage>
</organism>